<keyword evidence="1" id="KW-0812">Transmembrane</keyword>
<keyword evidence="3" id="KW-1185">Reference proteome</keyword>
<proteinExistence type="predicted"/>
<organism evidence="2 3">
    <name type="scientific">Paenibacillus mucilaginosus 3016</name>
    <dbReference type="NCBI Taxonomy" id="1116391"/>
    <lineage>
        <taxon>Bacteria</taxon>
        <taxon>Bacillati</taxon>
        <taxon>Bacillota</taxon>
        <taxon>Bacilli</taxon>
        <taxon>Bacillales</taxon>
        <taxon>Paenibacillaceae</taxon>
        <taxon>Paenibacillus</taxon>
    </lineage>
</organism>
<reference evidence="2 3" key="1">
    <citation type="journal article" date="2012" name="J. Bacteriol.">
        <title>Complete Genome Sequence of Paenibacillus mucilaginosus 3016, a Bacterium Functional as Microbial Fertilizer.</title>
        <authorList>
            <person name="Ma M."/>
            <person name="Wang Z."/>
            <person name="Li L."/>
            <person name="Jiang X."/>
            <person name="Guan D."/>
            <person name="Cao F."/>
            <person name="Chen H."/>
            <person name="Wang X."/>
            <person name="Shen D."/>
            <person name="Du B."/>
            <person name="Li J."/>
        </authorList>
    </citation>
    <scope>NUCLEOTIDE SEQUENCE [LARGE SCALE GENOMIC DNA]</scope>
    <source>
        <strain evidence="2 3">3016</strain>
    </source>
</reference>
<dbReference type="STRING" id="1116391.PM3016_4201"/>
<dbReference type="KEGG" id="pmq:PM3016_4201"/>
<evidence type="ECO:0000313" key="2">
    <source>
        <dbReference type="EMBL" id="AFC30977.1"/>
    </source>
</evidence>
<sequence>MGAKITMLILLYAAIVGYDARRLSGQSRKEVIVYAAILLCTLYMGLLYALDLRWPFLHDFIDSLFNAPAHRIVDFLKAPQPE</sequence>
<keyword evidence="1" id="KW-0472">Membrane</keyword>
<dbReference type="Proteomes" id="UP000007523">
    <property type="component" value="Chromosome"/>
</dbReference>
<evidence type="ECO:0000313" key="3">
    <source>
        <dbReference type="Proteomes" id="UP000007523"/>
    </source>
</evidence>
<name>H6NLP3_9BACL</name>
<accession>H6NLP3</accession>
<feature type="transmembrane region" description="Helical" evidence="1">
    <location>
        <begin position="31"/>
        <end position="50"/>
    </location>
</feature>
<gene>
    <name evidence="2" type="ORF">PM3016_4201</name>
</gene>
<dbReference type="EMBL" id="CP003235">
    <property type="protein sequence ID" value="AFC30977.1"/>
    <property type="molecule type" value="Genomic_DNA"/>
</dbReference>
<dbReference type="AlphaFoldDB" id="H6NLP3"/>
<protein>
    <submittedName>
        <fullName evidence="2">Uncharacterized protein</fullName>
    </submittedName>
</protein>
<dbReference type="HOGENOM" id="CLU_195057_0_0_9"/>
<keyword evidence="1" id="KW-1133">Transmembrane helix</keyword>
<dbReference type="RefSeq" id="WP_014370801.1">
    <property type="nucleotide sequence ID" value="NC_016935.1"/>
</dbReference>
<evidence type="ECO:0000256" key="1">
    <source>
        <dbReference type="SAM" id="Phobius"/>
    </source>
</evidence>